<feature type="chain" id="PRO_5040131497" evidence="1">
    <location>
        <begin position="21"/>
        <end position="89"/>
    </location>
</feature>
<dbReference type="OrthoDB" id="10482143at2759"/>
<name>A0A9P9F2J2_9HYPO</name>
<proteinExistence type="predicted"/>
<organism evidence="2 3">
    <name type="scientific">Dactylonectria estremocensis</name>
    <dbReference type="NCBI Taxonomy" id="1079267"/>
    <lineage>
        <taxon>Eukaryota</taxon>
        <taxon>Fungi</taxon>
        <taxon>Dikarya</taxon>
        <taxon>Ascomycota</taxon>
        <taxon>Pezizomycotina</taxon>
        <taxon>Sordariomycetes</taxon>
        <taxon>Hypocreomycetidae</taxon>
        <taxon>Hypocreales</taxon>
        <taxon>Nectriaceae</taxon>
        <taxon>Dactylonectria</taxon>
    </lineage>
</organism>
<accession>A0A9P9F2J2</accession>
<dbReference type="EMBL" id="JAGMUU010000006">
    <property type="protein sequence ID" value="KAH7149998.1"/>
    <property type="molecule type" value="Genomic_DNA"/>
</dbReference>
<dbReference type="AlphaFoldDB" id="A0A9P9F2J2"/>
<reference evidence="2" key="1">
    <citation type="journal article" date="2021" name="Nat. Commun.">
        <title>Genetic determinants of endophytism in the Arabidopsis root mycobiome.</title>
        <authorList>
            <person name="Mesny F."/>
            <person name="Miyauchi S."/>
            <person name="Thiergart T."/>
            <person name="Pickel B."/>
            <person name="Atanasova L."/>
            <person name="Karlsson M."/>
            <person name="Huettel B."/>
            <person name="Barry K.W."/>
            <person name="Haridas S."/>
            <person name="Chen C."/>
            <person name="Bauer D."/>
            <person name="Andreopoulos W."/>
            <person name="Pangilinan J."/>
            <person name="LaButti K."/>
            <person name="Riley R."/>
            <person name="Lipzen A."/>
            <person name="Clum A."/>
            <person name="Drula E."/>
            <person name="Henrissat B."/>
            <person name="Kohler A."/>
            <person name="Grigoriev I.V."/>
            <person name="Martin F.M."/>
            <person name="Hacquard S."/>
        </authorList>
    </citation>
    <scope>NUCLEOTIDE SEQUENCE</scope>
    <source>
        <strain evidence="2">MPI-CAGE-AT-0021</strain>
    </source>
</reference>
<evidence type="ECO:0000256" key="1">
    <source>
        <dbReference type="SAM" id="SignalP"/>
    </source>
</evidence>
<keyword evidence="3" id="KW-1185">Reference proteome</keyword>
<keyword evidence="1" id="KW-0732">Signal</keyword>
<comment type="caution">
    <text evidence="2">The sequence shown here is derived from an EMBL/GenBank/DDBJ whole genome shotgun (WGS) entry which is preliminary data.</text>
</comment>
<protein>
    <submittedName>
        <fullName evidence="2">Uncharacterized protein</fullName>
    </submittedName>
</protein>
<evidence type="ECO:0000313" key="3">
    <source>
        <dbReference type="Proteomes" id="UP000717696"/>
    </source>
</evidence>
<feature type="signal peptide" evidence="1">
    <location>
        <begin position="1"/>
        <end position="20"/>
    </location>
</feature>
<dbReference type="Proteomes" id="UP000717696">
    <property type="component" value="Unassembled WGS sequence"/>
</dbReference>
<sequence>MDSTLVSILATLVILATVAAAGYWSYENGYLDDYINSIGAYMAKAKAEAALKEVQGVEGLKAMGEKTNGNQRLCLSGYGGDYMTREHES</sequence>
<evidence type="ECO:0000313" key="2">
    <source>
        <dbReference type="EMBL" id="KAH7149998.1"/>
    </source>
</evidence>
<gene>
    <name evidence="2" type="ORF">B0J13DRAFT_549301</name>
</gene>